<dbReference type="PANTHER" id="PTHR42760">
    <property type="entry name" value="SHORT-CHAIN DEHYDROGENASES/REDUCTASES FAMILY MEMBER"/>
    <property type="match status" value="1"/>
</dbReference>
<dbReference type="Gene3D" id="3.40.50.720">
    <property type="entry name" value="NAD(P)-binding Rossmann-like Domain"/>
    <property type="match status" value="1"/>
</dbReference>
<comment type="similarity">
    <text evidence="1">Belongs to the short-chain dehydrogenases/reductases (SDR) family.</text>
</comment>
<dbReference type="PRINTS" id="PR00081">
    <property type="entry name" value="GDHRDH"/>
</dbReference>
<reference evidence="3" key="1">
    <citation type="submission" date="2020-05" db="EMBL/GenBank/DDBJ databases">
        <authorList>
            <consortium name="Genoscope - CEA"/>
            <person name="William W."/>
        </authorList>
    </citation>
    <scope>NUCLEOTIDE SEQUENCE [LARGE SCALE GENOMIC DNA]</scope>
    <source>
        <strain evidence="3">PCC 7821</strain>
    </source>
</reference>
<evidence type="ECO:0000256" key="2">
    <source>
        <dbReference type="ARBA" id="ARBA00023002"/>
    </source>
</evidence>
<sequence>MDTKTKAIVTGAARGIGSAIVENFLGKGYQVLAIDKNWLAQPQQENIILVTADISEKNFWDKDFPDLLTSFRPNILINNAGCQFKSSFLETTPEILEKTWLTNLAAPMFLSQATVRFWIEHQIPGIIVNISSIHEIIPSNIPSYSTTKAALARVAAEIRAKWDTL</sequence>
<gene>
    <name evidence="3" type="ORF">PLAN_MP30060</name>
</gene>
<dbReference type="PRINTS" id="PR00080">
    <property type="entry name" value="SDRFAMILY"/>
</dbReference>
<dbReference type="Pfam" id="PF00106">
    <property type="entry name" value="adh_short"/>
    <property type="match status" value="1"/>
</dbReference>
<dbReference type="InterPro" id="IPR036291">
    <property type="entry name" value="NAD(P)-bd_dom_sf"/>
</dbReference>
<dbReference type="GO" id="GO:0050038">
    <property type="term" value="F:L-xylulose reductase (NADPH) activity"/>
    <property type="evidence" value="ECO:0007669"/>
    <property type="project" value="UniProtKB-EC"/>
</dbReference>
<dbReference type="InterPro" id="IPR002347">
    <property type="entry name" value="SDR_fam"/>
</dbReference>
<organism evidence="3 4">
    <name type="scientific">Planktothrix rubescens CCAP 1459/22</name>
    <dbReference type="NCBI Taxonomy" id="329571"/>
    <lineage>
        <taxon>Bacteria</taxon>
        <taxon>Bacillati</taxon>
        <taxon>Cyanobacteriota</taxon>
        <taxon>Cyanophyceae</taxon>
        <taxon>Oscillatoriophycideae</taxon>
        <taxon>Oscillatoriales</taxon>
        <taxon>Microcoleaceae</taxon>
        <taxon>Planktothrix</taxon>
    </lineage>
</organism>
<name>A0A6J7ZE53_PLARU</name>
<keyword evidence="4" id="KW-1185">Reference proteome</keyword>
<dbReference type="AlphaFoldDB" id="A0A6J7ZE53"/>
<dbReference type="RefSeq" id="WP_026798834.1">
    <property type="nucleotide sequence ID" value="NZ_CZCZ02000002.1"/>
</dbReference>
<protein>
    <submittedName>
        <fullName evidence="3">L-xylulose reductase</fullName>
        <ecNumber evidence="3">1.1.1.10</ecNumber>
    </submittedName>
</protein>
<dbReference type="PANTHER" id="PTHR42760:SF115">
    <property type="entry name" value="3-OXOACYL-[ACYL-CARRIER-PROTEIN] REDUCTASE FABG"/>
    <property type="match status" value="1"/>
</dbReference>
<evidence type="ECO:0000313" key="3">
    <source>
        <dbReference type="EMBL" id="CAC5339784.1"/>
    </source>
</evidence>
<evidence type="ECO:0000256" key="1">
    <source>
        <dbReference type="ARBA" id="ARBA00006484"/>
    </source>
</evidence>
<dbReference type="CDD" id="cd05233">
    <property type="entry name" value="SDR_c"/>
    <property type="match status" value="1"/>
</dbReference>
<dbReference type="SUPFAM" id="SSF51735">
    <property type="entry name" value="NAD(P)-binding Rossmann-fold domains"/>
    <property type="match status" value="1"/>
</dbReference>
<dbReference type="Proteomes" id="UP000196521">
    <property type="component" value="Unassembled WGS sequence"/>
</dbReference>
<keyword evidence="2 3" id="KW-0560">Oxidoreductase</keyword>
<proteinExistence type="inferred from homology"/>
<dbReference type="EMBL" id="CZCZ02000002">
    <property type="protein sequence ID" value="CAC5339784.1"/>
    <property type="molecule type" value="Genomic_DNA"/>
</dbReference>
<comment type="caution">
    <text evidence="3">The sequence shown here is derived from an EMBL/GenBank/DDBJ whole genome shotgun (WGS) entry which is preliminary data.</text>
</comment>
<accession>A0A6J7ZE53</accession>
<dbReference type="EC" id="1.1.1.10" evidence="3"/>
<evidence type="ECO:0000313" key="4">
    <source>
        <dbReference type="Proteomes" id="UP000196521"/>
    </source>
</evidence>